<reference evidence="13" key="1">
    <citation type="submission" date="2025-08" db="UniProtKB">
        <authorList>
            <consortium name="RefSeq"/>
        </authorList>
    </citation>
    <scope>IDENTIFICATION</scope>
</reference>
<accession>A0A3Q0J6C9</accession>
<dbReference type="AlphaFoldDB" id="A0A3Q0J6C9"/>
<dbReference type="Gene3D" id="1.25.40.10">
    <property type="entry name" value="Tetratricopeptide repeat domain"/>
    <property type="match status" value="1"/>
</dbReference>
<organism evidence="12 13">
    <name type="scientific">Diaphorina citri</name>
    <name type="common">Asian citrus psyllid</name>
    <dbReference type="NCBI Taxonomy" id="121845"/>
    <lineage>
        <taxon>Eukaryota</taxon>
        <taxon>Metazoa</taxon>
        <taxon>Ecdysozoa</taxon>
        <taxon>Arthropoda</taxon>
        <taxon>Hexapoda</taxon>
        <taxon>Insecta</taxon>
        <taxon>Pterygota</taxon>
        <taxon>Neoptera</taxon>
        <taxon>Paraneoptera</taxon>
        <taxon>Hemiptera</taxon>
        <taxon>Sternorrhyncha</taxon>
        <taxon>Psylloidea</taxon>
        <taxon>Psyllidae</taxon>
        <taxon>Diaphorininae</taxon>
        <taxon>Diaphorina</taxon>
    </lineage>
</organism>
<dbReference type="KEGG" id="dci:103515581"/>
<dbReference type="PANTHER" id="PTHR21394">
    <property type="entry name" value="MAU2 CHROMATID COHESION FACTOR HOMOLOG"/>
    <property type="match status" value="1"/>
</dbReference>
<evidence type="ECO:0000256" key="10">
    <source>
        <dbReference type="ARBA" id="ARBA00025632"/>
    </source>
</evidence>
<dbReference type="Proteomes" id="UP000079169">
    <property type="component" value="Unplaced"/>
</dbReference>
<keyword evidence="6" id="KW-0802">TPR repeat</keyword>
<dbReference type="SUPFAM" id="SSF48452">
    <property type="entry name" value="TPR-like"/>
    <property type="match status" value="1"/>
</dbReference>
<proteinExistence type="inferred from homology"/>
<evidence type="ECO:0000256" key="3">
    <source>
        <dbReference type="ARBA" id="ARBA00017198"/>
    </source>
</evidence>
<evidence type="ECO:0000256" key="5">
    <source>
        <dbReference type="ARBA" id="ARBA00022776"/>
    </source>
</evidence>
<dbReference type="OMA" id="LCHQHPP"/>
<evidence type="ECO:0000256" key="6">
    <source>
        <dbReference type="ARBA" id="ARBA00022803"/>
    </source>
</evidence>
<dbReference type="PaxDb" id="121845-A0A3Q0J6C9"/>
<keyword evidence="5" id="KW-0498">Mitosis</keyword>
<dbReference type="Pfam" id="PF10345">
    <property type="entry name" value="Cohesin_load"/>
    <property type="match status" value="1"/>
</dbReference>
<keyword evidence="9" id="KW-0131">Cell cycle</keyword>
<evidence type="ECO:0000256" key="7">
    <source>
        <dbReference type="ARBA" id="ARBA00022829"/>
    </source>
</evidence>
<evidence type="ECO:0000256" key="1">
    <source>
        <dbReference type="ARBA" id="ARBA00004642"/>
    </source>
</evidence>
<gene>
    <name evidence="13" type="primary">LOC103515581</name>
</gene>
<keyword evidence="4" id="KW-0132">Cell division</keyword>
<evidence type="ECO:0000256" key="4">
    <source>
        <dbReference type="ARBA" id="ARBA00022618"/>
    </source>
</evidence>
<dbReference type="STRING" id="121845.A0A3Q0J6C9"/>
<keyword evidence="8" id="KW-0539">Nucleus</keyword>
<evidence type="ECO:0000256" key="8">
    <source>
        <dbReference type="ARBA" id="ARBA00023242"/>
    </source>
</evidence>
<dbReference type="InterPro" id="IPR019440">
    <property type="entry name" value="MAU2"/>
</dbReference>
<comment type="similarity">
    <text evidence="2">Belongs to the SCC4/mau-2 family.</text>
</comment>
<evidence type="ECO:0000256" key="11">
    <source>
        <dbReference type="ARBA" id="ARBA00030523"/>
    </source>
</evidence>
<keyword evidence="7" id="KW-0159">Chromosome partition</keyword>
<name>A0A3Q0J6C9_DIACI</name>
<dbReference type="GO" id="GO:0007064">
    <property type="term" value="P:mitotic sister chromatid cohesion"/>
    <property type="evidence" value="ECO:0007669"/>
    <property type="project" value="InterPro"/>
</dbReference>
<comment type="function">
    <text evidence="10">Required for association of the cohesin complex with chromatin during interphase. Plays a role in sister chromatid cohesion and normal progression through prometaphase.</text>
</comment>
<evidence type="ECO:0000313" key="13">
    <source>
        <dbReference type="RefSeq" id="XP_026684034.1"/>
    </source>
</evidence>
<dbReference type="GO" id="GO:0007059">
    <property type="term" value="P:chromosome segregation"/>
    <property type="evidence" value="ECO:0007669"/>
    <property type="project" value="UniProtKB-KW"/>
</dbReference>
<comment type="subcellular location">
    <subcellularLocation>
        <location evidence="1">Nucleus</location>
        <location evidence="1">Nucleoplasm</location>
    </subcellularLocation>
</comment>
<evidence type="ECO:0000313" key="12">
    <source>
        <dbReference type="Proteomes" id="UP000079169"/>
    </source>
</evidence>
<evidence type="ECO:0000256" key="9">
    <source>
        <dbReference type="ARBA" id="ARBA00023306"/>
    </source>
</evidence>
<dbReference type="GO" id="GO:0005654">
    <property type="term" value="C:nucleoplasm"/>
    <property type="evidence" value="ECO:0007669"/>
    <property type="project" value="UniProtKB-SubCell"/>
</dbReference>
<evidence type="ECO:0000256" key="2">
    <source>
        <dbReference type="ARBA" id="ARBA00008585"/>
    </source>
</evidence>
<keyword evidence="12" id="KW-1185">Reference proteome</keyword>
<dbReference type="GeneID" id="103515581"/>
<protein>
    <recommendedName>
        <fullName evidence="3">MAU2 chromatid cohesion factor homolog</fullName>
    </recommendedName>
    <alternativeName>
        <fullName evidence="11">Cohesin loading complex subunit SCC4 homolog</fullName>
    </alternativeName>
</protein>
<dbReference type="GO" id="GO:0051301">
    <property type="term" value="P:cell division"/>
    <property type="evidence" value="ECO:0007669"/>
    <property type="project" value="UniProtKB-KW"/>
</dbReference>
<dbReference type="RefSeq" id="XP_026684034.1">
    <property type="nucleotide sequence ID" value="XM_026828233.1"/>
</dbReference>
<sequence length="181" mass="20500">MTAKGCLFQTIAQSQFVSGPNVGDMFIWMPKEHLYVVVYLVTVMHSMQAGYMDKAQKYTDKALLQIEKLKIVDNKPILSVFQLMLLEHIVMCRLVMGNKSIALQEMSQVISLCHQHPPLLVTHRPQLHTLLGLYAMSMNCMEAAEAQFTAALRLSQERELWTFANLNLAIVYLLALFAKVG</sequence>
<dbReference type="InterPro" id="IPR011990">
    <property type="entry name" value="TPR-like_helical_dom_sf"/>
</dbReference>